<comment type="pathway">
    <text evidence="6">Amino-acid biosynthesis.</text>
</comment>
<dbReference type="Gene3D" id="3.30.360.10">
    <property type="entry name" value="Dihydrodipicolinate Reductase, domain 2"/>
    <property type="match status" value="1"/>
</dbReference>
<dbReference type="PANTHER" id="PTHR32338:SF11">
    <property type="entry name" value="[LYSW]-L-2-AMINOADIPATE_[LYSW]-L-GLUTAMATE PHOSPHATE REDUCTASE-RELATED"/>
    <property type="match status" value="1"/>
</dbReference>
<dbReference type="GO" id="GO:0070401">
    <property type="term" value="F:NADP+ binding"/>
    <property type="evidence" value="ECO:0007669"/>
    <property type="project" value="InterPro"/>
</dbReference>
<feature type="domain" description="Semialdehyde dehydrogenase NAD-binding" evidence="8">
    <location>
        <begin position="6"/>
        <end position="142"/>
    </location>
</feature>
<dbReference type="InterPro" id="IPR058924">
    <property type="entry name" value="AGPR_dimerisation_dom"/>
</dbReference>
<dbReference type="SMART" id="SM00859">
    <property type="entry name" value="Semialdhyde_dh"/>
    <property type="match status" value="1"/>
</dbReference>
<evidence type="ECO:0000256" key="3">
    <source>
        <dbReference type="ARBA" id="ARBA00022857"/>
    </source>
</evidence>
<dbReference type="GO" id="GO:0009085">
    <property type="term" value="P:lysine biosynthetic process"/>
    <property type="evidence" value="ECO:0007669"/>
    <property type="project" value="UniProtKB-KW"/>
</dbReference>
<evidence type="ECO:0000256" key="6">
    <source>
        <dbReference type="ARBA" id="ARBA00029440"/>
    </source>
</evidence>
<sequence>MNTTLRASIVGASGYAGGELLRLLLDHPHIKVHQVTSESNQTRYVHSLHPNLRGRTLLKFVSVAELEPCDVLFVSLPHKTSMEKTAQLQDQAQYIVDLSADFRLSDPAVYKQWYNVDHTHPELLAEFVYGIPEVNRERMQTSRLISGAGCNATATILGLYPLVKAGLDIERVVVDIKAGSSEAGNKPSLGSHHPERSGCVRSFAPAGHRHTAEVLQVMGWSDSKKIQMSVTAIEMVRGILATLHVFTSETLKVKDLWKIFRATYKDEPFMRIVKDRQGIYRYPEPKILTGSNYCDVGFELDPDSGRIVVISAIDNLMKGAAGNAVHGMNIMCGFPETAGLSFPGLHPI</sequence>
<dbReference type="HAMAP" id="MF_02083">
    <property type="entry name" value="LysY"/>
    <property type="match status" value="1"/>
</dbReference>
<dbReference type="NCBIfam" id="TIGR01850">
    <property type="entry name" value="argC"/>
    <property type="match status" value="1"/>
</dbReference>
<dbReference type="CDD" id="cd24151">
    <property type="entry name" value="AGPR_1_N_LysY"/>
    <property type="match status" value="1"/>
</dbReference>
<dbReference type="GO" id="GO:0003942">
    <property type="term" value="F:N-acetyl-gamma-glutamyl-phosphate reductase activity"/>
    <property type="evidence" value="ECO:0007669"/>
    <property type="project" value="UniProtKB-EC"/>
</dbReference>
<dbReference type="Proteomes" id="UP000649604">
    <property type="component" value="Unassembled WGS sequence"/>
</dbReference>
<keyword evidence="3" id="KW-0521">NADP</keyword>
<dbReference type="AlphaFoldDB" id="A0A9D5JVL5"/>
<keyword evidence="1" id="KW-0963">Cytoplasm</keyword>
<keyword evidence="5" id="KW-0457">Lysine biosynthesis</keyword>
<accession>A0A9D5JVL5</accession>
<dbReference type="InterPro" id="IPR050085">
    <property type="entry name" value="AGPR"/>
</dbReference>
<comment type="caution">
    <text evidence="9">The sequence shown here is derived from an EMBL/GenBank/DDBJ whole genome shotgun (WGS) entry which is preliminary data.</text>
</comment>
<dbReference type="Gene3D" id="3.40.50.720">
    <property type="entry name" value="NAD(P)-binding Rossmann-like Domain"/>
    <property type="match status" value="1"/>
</dbReference>
<dbReference type="InterPro" id="IPR000706">
    <property type="entry name" value="AGPR_type-1"/>
</dbReference>
<dbReference type="EC" id="1.2.1.38" evidence="9"/>
<dbReference type="CDD" id="cd23939">
    <property type="entry name" value="AGPR_1_C_LysY"/>
    <property type="match status" value="1"/>
</dbReference>
<keyword evidence="2" id="KW-0028">Amino-acid biosynthesis</keyword>
<evidence type="ECO:0000259" key="8">
    <source>
        <dbReference type="SMART" id="SM00859"/>
    </source>
</evidence>
<dbReference type="PANTHER" id="PTHR32338">
    <property type="entry name" value="N-ACETYL-GAMMA-GLUTAMYL-PHOSPHATE REDUCTASE, CHLOROPLASTIC-RELATED-RELATED"/>
    <property type="match status" value="1"/>
</dbReference>
<dbReference type="PROSITE" id="PS01224">
    <property type="entry name" value="ARGC"/>
    <property type="match status" value="1"/>
</dbReference>
<organism evidence="9 10">
    <name type="scientific">candidate division KSB3 bacterium</name>
    <dbReference type="NCBI Taxonomy" id="2044937"/>
    <lineage>
        <taxon>Bacteria</taxon>
        <taxon>candidate division KSB3</taxon>
    </lineage>
</organism>
<dbReference type="SUPFAM" id="SSF55347">
    <property type="entry name" value="Glyceraldehyde-3-phosphate dehydrogenase-like, C-terminal domain"/>
    <property type="match status" value="1"/>
</dbReference>
<evidence type="ECO:0000256" key="1">
    <source>
        <dbReference type="ARBA" id="ARBA00022490"/>
    </source>
</evidence>
<dbReference type="EMBL" id="WJJP01000327">
    <property type="protein sequence ID" value="MBD3324970.1"/>
    <property type="molecule type" value="Genomic_DNA"/>
</dbReference>
<dbReference type="GO" id="GO:0051287">
    <property type="term" value="F:NAD binding"/>
    <property type="evidence" value="ECO:0007669"/>
    <property type="project" value="InterPro"/>
</dbReference>
<dbReference type="InterPro" id="IPR037535">
    <property type="entry name" value="LysY"/>
</dbReference>
<name>A0A9D5JVL5_9BACT</name>
<evidence type="ECO:0000256" key="4">
    <source>
        <dbReference type="ARBA" id="ARBA00023002"/>
    </source>
</evidence>
<evidence type="ECO:0000313" key="9">
    <source>
        <dbReference type="EMBL" id="MBD3324970.1"/>
    </source>
</evidence>
<gene>
    <name evidence="9" type="ORF">GF339_10320</name>
</gene>
<protein>
    <submittedName>
        <fullName evidence="9">N-acetyl-gamma-glutamyl-phosphate reductase</fullName>
        <ecNumber evidence="9">1.2.1.38</ecNumber>
    </submittedName>
</protein>
<dbReference type="SUPFAM" id="SSF51735">
    <property type="entry name" value="NAD(P)-binding Rossmann-fold domains"/>
    <property type="match status" value="1"/>
</dbReference>
<keyword evidence="4 9" id="KW-0560">Oxidoreductase</keyword>
<proteinExistence type="inferred from homology"/>
<dbReference type="InterPro" id="IPR000534">
    <property type="entry name" value="Semialdehyde_DH_NAD-bd"/>
</dbReference>
<dbReference type="InterPro" id="IPR023013">
    <property type="entry name" value="AGPR_AS"/>
</dbReference>
<evidence type="ECO:0000256" key="7">
    <source>
        <dbReference type="PROSITE-ProRule" id="PRU10010"/>
    </source>
</evidence>
<dbReference type="HAMAP" id="MF_00150">
    <property type="entry name" value="ArgC_type1"/>
    <property type="match status" value="1"/>
</dbReference>
<dbReference type="Pfam" id="PF22698">
    <property type="entry name" value="Semialdhyde_dhC_1"/>
    <property type="match status" value="1"/>
</dbReference>
<evidence type="ECO:0000256" key="5">
    <source>
        <dbReference type="ARBA" id="ARBA00023154"/>
    </source>
</evidence>
<reference evidence="9" key="1">
    <citation type="submission" date="2019-11" db="EMBL/GenBank/DDBJ databases">
        <title>Microbial mats filling the niche in hypersaline microbial mats.</title>
        <authorList>
            <person name="Wong H.L."/>
            <person name="Macleod F.I."/>
            <person name="White R.A. III"/>
            <person name="Burns B.P."/>
        </authorList>
    </citation>
    <scope>NUCLEOTIDE SEQUENCE</scope>
    <source>
        <strain evidence="9">Rbin_158</strain>
    </source>
</reference>
<dbReference type="InterPro" id="IPR036291">
    <property type="entry name" value="NAD(P)-bd_dom_sf"/>
</dbReference>
<dbReference type="Pfam" id="PF01118">
    <property type="entry name" value="Semialdhyde_dh"/>
    <property type="match status" value="1"/>
</dbReference>
<evidence type="ECO:0000313" key="10">
    <source>
        <dbReference type="Proteomes" id="UP000649604"/>
    </source>
</evidence>
<feature type="active site" evidence="7">
    <location>
        <position position="150"/>
    </location>
</feature>
<evidence type="ECO:0000256" key="2">
    <source>
        <dbReference type="ARBA" id="ARBA00022605"/>
    </source>
</evidence>
<dbReference type="GO" id="GO:0006526">
    <property type="term" value="P:L-arginine biosynthetic process"/>
    <property type="evidence" value="ECO:0007669"/>
    <property type="project" value="InterPro"/>
</dbReference>